<comment type="caution">
    <text evidence="10">The sequence shown here is derived from an EMBL/GenBank/DDBJ whole genome shotgun (WGS) entry which is preliminary data.</text>
</comment>
<comment type="similarity">
    <text evidence="2 8">Belongs to the 4-toluene sulfonate uptake permease (TSUP) (TC 2.A.102) family.</text>
</comment>
<keyword evidence="4 8" id="KW-1003">Cell membrane</keyword>
<feature type="transmembrane region" description="Helical" evidence="8">
    <location>
        <begin position="186"/>
        <end position="207"/>
    </location>
</feature>
<evidence type="ECO:0000256" key="4">
    <source>
        <dbReference type="ARBA" id="ARBA00022475"/>
    </source>
</evidence>
<keyword evidence="6 8" id="KW-1133">Transmembrane helix</keyword>
<evidence type="ECO:0000256" key="5">
    <source>
        <dbReference type="ARBA" id="ARBA00022692"/>
    </source>
</evidence>
<dbReference type="EMBL" id="ABYI02000022">
    <property type="protein sequence ID" value="EEG73842.1"/>
    <property type="molecule type" value="Genomic_DNA"/>
</dbReference>
<dbReference type="PANTHER" id="PTHR30269:SF0">
    <property type="entry name" value="MEMBRANE TRANSPORTER PROTEIN YFCA-RELATED"/>
    <property type="match status" value="1"/>
</dbReference>
<evidence type="ECO:0000313" key="10">
    <source>
        <dbReference type="EMBL" id="EEG73842.1"/>
    </source>
</evidence>
<evidence type="ECO:0000256" key="3">
    <source>
        <dbReference type="ARBA" id="ARBA00022448"/>
    </source>
</evidence>
<evidence type="ECO:0000256" key="1">
    <source>
        <dbReference type="ARBA" id="ARBA00004651"/>
    </source>
</evidence>
<dbReference type="Proteomes" id="UP000004893">
    <property type="component" value="Unassembled WGS sequence"/>
</dbReference>
<feature type="region of interest" description="Disordered" evidence="9">
    <location>
        <begin position="1"/>
        <end position="20"/>
    </location>
</feature>
<dbReference type="InterPro" id="IPR002781">
    <property type="entry name" value="TM_pro_TauE-like"/>
</dbReference>
<feature type="transmembrane region" description="Helical" evidence="8">
    <location>
        <begin position="55"/>
        <end position="73"/>
    </location>
</feature>
<proteinExistence type="inferred from homology"/>
<dbReference type="STRING" id="553973.CLOHYLEM_05847"/>
<organism evidence="10 11">
    <name type="scientific">[Clostridium] hylemonae DSM 15053</name>
    <dbReference type="NCBI Taxonomy" id="553973"/>
    <lineage>
        <taxon>Bacteria</taxon>
        <taxon>Bacillati</taxon>
        <taxon>Bacillota</taxon>
        <taxon>Clostridia</taxon>
        <taxon>Lachnospirales</taxon>
        <taxon>Lachnospiraceae</taxon>
    </lineage>
</organism>
<evidence type="ECO:0000256" key="8">
    <source>
        <dbReference type="RuleBase" id="RU363041"/>
    </source>
</evidence>
<accession>C0C128</accession>
<dbReference type="PANTHER" id="PTHR30269">
    <property type="entry name" value="TRANSMEMBRANE PROTEIN YFCA"/>
    <property type="match status" value="1"/>
</dbReference>
<gene>
    <name evidence="10" type="ORF">CLOHYLEM_05847</name>
</gene>
<evidence type="ECO:0000256" key="9">
    <source>
        <dbReference type="SAM" id="MobiDB-lite"/>
    </source>
</evidence>
<comment type="subcellular location">
    <subcellularLocation>
        <location evidence="1 8">Cell membrane</location>
        <topology evidence="1 8">Multi-pass membrane protein</topology>
    </subcellularLocation>
</comment>
<reference evidence="10" key="2">
    <citation type="submission" date="2013-06" db="EMBL/GenBank/DDBJ databases">
        <title>Draft genome sequence of Clostridium hylemonae (DSM 15053).</title>
        <authorList>
            <person name="Sudarsanam P."/>
            <person name="Ley R."/>
            <person name="Guruge J."/>
            <person name="Turnbaugh P.J."/>
            <person name="Mahowald M."/>
            <person name="Liep D."/>
            <person name="Gordon J."/>
        </authorList>
    </citation>
    <scope>NUCLEOTIDE SEQUENCE</scope>
    <source>
        <strain evidence="10">DSM 15053</strain>
    </source>
</reference>
<sequence>MEFDPVTGGPVRTSADSGAARCPENTKGIYVIMELTIQTFIIVCPLLFLAGMVDAIGGGGGLISLPAYLLAGLPPHAAVATNKMSSPFGTALATYRFARNHLINVKLAVPSIFAAVAGSFIGSHISLLVPEKVMAYVLVIILPLSAFLVLNKKLFNDSGAEEVTLDGRTYITAVAAAFIIGGYDGFYGPGTGTFLIIAFTIFAKLSIKTANAQAKVINLTTNVTSLIIFLLNGQVLIPLGLAAAACNMLGGYIGAGLVIEKWGEGRKAEYTTRARAACV</sequence>
<keyword evidence="7 8" id="KW-0472">Membrane</keyword>
<feature type="transmembrane region" description="Helical" evidence="8">
    <location>
        <begin position="29"/>
        <end position="49"/>
    </location>
</feature>
<feature type="transmembrane region" description="Helical" evidence="8">
    <location>
        <begin position="133"/>
        <end position="151"/>
    </location>
</feature>
<feature type="transmembrane region" description="Helical" evidence="8">
    <location>
        <begin position="107"/>
        <end position="127"/>
    </location>
</feature>
<reference evidence="10" key="1">
    <citation type="submission" date="2009-02" db="EMBL/GenBank/DDBJ databases">
        <authorList>
            <person name="Fulton L."/>
            <person name="Clifton S."/>
            <person name="Fulton B."/>
            <person name="Xu J."/>
            <person name="Minx P."/>
            <person name="Pepin K.H."/>
            <person name="Johnson M."/>
            <person name="Bhonagiri V."/>
            <person name="Nash W.E."/>
            <person name="Mardis E.R."/>
            <person name="Wilson R.K."/>
        </authorList>
    </citation>
    <scope>NUCLEOTIDE SEQUENCE [LARGE SCALE GENOMIC DNA]</scope>
    <source>
        <strain evidence="10">DSM 15053</strain>
    </source>
</reference>
<dbReference type="InterPro" id="IPR052017">
    <property type="entry name" value="TSUP"/>
</dbReference>
<dbReference type="HOGENOM" id="CLU_045498_2_3_9"/>
<evidence type="ECO:0000313" key="11">
    <source>
        <dbReference type="Proteomes" id="UP000004893"/>
    </source>
</evidence>
<evidence type="ECO:0000256" key="2">
    <source>
        <dbReference type="ARBA" id="ARBA00009142"/>
    </source>
</evidence>
<name>C0C128_9FIRM</name>
<keyword evidence="5 8" id="KW-0812">Transmembrane</keyword>
<dbReference type="Pfam" id="PF01925">
    <property type="entry name" value="TauE"/>
    <property type="match status" value="1"/>
</dbReference>
<evidence type="ECO:0000256" key="7">
    <source>
        <dbReference type="ARBA" id="ARBA00023136"/>
    </source>
</evidence>
<dbReference type="AlphaFoldDB" id="C0C128"/>
<dbReference type="eggNOG" id="COG0730">
    <property type="taxonomic scope" value="Bacteria"/>
</dbReference>
<keyword evidence="11" id="KW-1185">Reference proteome</keyword>
<evidence type="ECO:0000256" key="6">
    <source>
        <dbReference type="ARBA" id="ARBA00022989"/>
    </source>
</evidence>
<protein>
    <recommendedName>
        <fullName evidence="8">Probable membrane transporter protein</fullName>
    </recommendedName>
</protein>
<dbReference type="GO" id="GO:0005886">
    <property type="term" value="C:plasma membrane"/>
    <property type="evidence" value="ECO:0007669"/>
    <property type="project" value="UniProtKB-SubCell"/>
</dbReference>
<keyword evidence="3" id="KW-0813">Transport</keyword>